<dbReference type="Gene3D" id="2.60.40.1110">
    <property type="match status" value="1"/>
</dbReference>
<dbReference type="STRING" id="48709.A0A1D2MCG7"/>
<dbReference type="GO" id="GO:0016314">
    <property type="term" value="F:phosphatidylinositol-3,4,5-trisphosphate 3-phosphatase activity"/>
    <property type="evidence" value="ECO:0007669"/>
    <property type="project" value="UniProtKB-EC"/>
</dbReference>
<dbReference type="Pfam" id="PF22785">
    <property type="entry name" value="Tc-R-P"/>
    <property type="match status" value="1"/>
</dbReference>
<evidence type="ECO:0000256" key="10">
    <source>
        <dbReference type="ARBA" id="ARBA00034256"/>
    </source>
</evidence>
<accession>A0A1D2MCG7</accession>
<comment type="catalytic activity">
    <reaction evidence="11">
        <text>1,2-dioctanoyl-sn-glycero-3-phospho-(1D-myo-inositol-3,4,5-trisphosphate) + H2O = 1,2-dioctanoyl-sn-glycero-3-phospho-(1D-myo-inositol-4,5-bisphosphate) + phosphate</text>
        <dbReference type="Rhea" id="RHEA:43552"/>
        <dbReference type="ChEBI" id="CHEBI:15377"/>
        <dbReference type="ChEBI" id="CHEBI:43474"/>
        <dbReference type="ChEBI" id="CHEBI:83416"/>
        <dbReference type="ChEBI" id="CHEBI:83419"/>
    </reaction>
    <physiologicalReaction direction="left-to-right" evidence="11">
        <dbReference type="Rhea" id="RHEA:43553"/>
    </physiologicalReaction>
</comment>
<gene>
    <name evidence="24" type="ORF">Ocin01_16041</name>
</gene>
<dbReference type="SUPFAM" id="SSF52799">
    <property type="entry name" value="(Phosphotyrosine protein) phosphatases II"/>
    <property type="match status" value="1"/>
</dbReference>
<dbReference type="OrthoDB" id="16692at2759"/>
<dbReference type="InterPro" id="IPR029023">
    <property type="entry name" value="Tensin_phosphatase"/>
</dbReference>
<dbReference type="InterPro" id="IPR016130">
    <property type="entry name" value="Tyr_Pase_AS"/>
</dbReference>
<dbReference type="InterPro" id="IPR045101">
    <property type="entry name" value="PTP_PTEN"/>
</dbReference>
<evidence type="ECO:0000256" key="3">
    <source>
        <dbReference type="ARBA" id="ARBA00013015"/>
    </source>
</evidence>
<feature type="region of interest" description="Disordered" evidence="20">
    <location>
        <begin position="363"/>
        <end position="397"/>
    </location>
</feature>
<organism evidence="24 25">
    <name type="scientific">Orchesella cincta</name>
    <name type="common">Springtail</name>
    <name type="synonym">Podura cincta</name>
    <dbReference type="NCBI Taxonomy" id="48709"/>
    <lineage>
        <taxon>Eukaryota</taxon>
        <taxon>Metazoa</taxon>
        <taxon>Ecdysozoa</taxon>
        <taxon>Arthropoda</taxon>
        <taxon>Hexapoda</taxon>
        <taxon>Collembola</taxon>
        <taxon>Entomobryomorpha</taxon>
        <taxon>Entomobryoidea</taxon>
        <taxon>Orchesellidae</taxon>
        <taxon>Orchesellinae</taxon>
        <taxon>Orchesella</taxon>
    </lineage>
</organism>
<comment type="catalytic activity">
    <reaction evidence="18">
        <text>O-phospho-L-threonyl-[protein] + H2O = L-threonyl-[protein] + phosphate</text>
        <dbReference type="Rhea" id="RHEA:47004"/>
        <dbReference type="Rhea" id="RHEA-COMP:11060"/>
        <dbReference type="Rhea" id="RHEA-COMP:11605"/>
        <dbReference type="ChEBI" id="CHEBI:15377"/>
        <dbReference type="ChEBI" id="CHEBI:30013"/>
        <dbReference type="ChEBI" id="CHEBI:43474"/>
        <dbReference type="ChEBI" id="CHEBI:61977"/>
        <dbReference type="EC" id="3.1.3.16"/>
    </reaction>
    <physiologicalReaction direction="left-to-right" evidence="18">
        <dbReference type="Rhea" id="RHEA:47005"/>
    </physiologicalReaction>
</comment>
<dbReference type="Gene3D" id="3.90.190.10">
    <property type="entry name" value="Protein tyrosine phosphatase superfamily"/>
    <property type="match status" value="1"/>
</dbReference>
<feature type="region of interest" description="Disordered" evidence="20">
    <location>
        <begin position="433"/>
        <end position="469"/>
    </location>
</feature>
<comment type="catalytic activity">
    <reaction evidence="15">
        <text>1D-myo-inositol 1,3,4,5,6-pentakisphosphate + H2O = 1D-myo-inositol 1,4,5,6-tetrakisphosphate + phosphate</text>
        <dbReference type="Rhea" id="RHEA:77143"/>
        <dbReference type="ChEBI" id="CHEBI:15377"/>
        <dbReference type="ChEBI" id="CHEBI:43474"/>
        <dbReference type="ChEBI" id="CHEBI:57627"/>
        <dbReference type="ChEBI" id="CHEBI:57733"/>
    </reaction>
    <physiologicalReaction direction="left-to-right" evidence="15">
        <dbReference type="Rhea" id="RHEA:77144"/>
    </physiologicalReaction>
</comment>
<evidence type="ECO:0000256" key="11">
    <source>
        <dbReference type="ARBA" id="ARBA00034268"/>
    </source>
</evidence>
<evidence type="ECO:0000259" key="23">
    <source>
        <dbReference type="PROSITE" id="PS51182"/>
    </source>
</evidence>
<feature type="domain" description="C2 tensin-type" evidence="23">
    <location>
        <begin position="193"/>
        <end position="433"/>
    </location>
</feature>
<dbReference type="SMART" id="SM01326">
    <property type="entry name" value="PTEN_C2"/>
    <property type="match status" value="1"/>
</dbReference>
<dbReference type="InterPro" id="IPR035892">
    <property type="entry name" value="C2_domain_sf"/>
</dbReference>
<evidence type="ECO:0000256" key="19">
    <source>
        <dbReference type="ARBA" id="ARBA00051341"/>
    </source>
</evidence>
<dbReference type="PROSITE" id="PS51182">
    <property type="entry name" value="C2_TENSIN"/>
    <property type="match status" value="1"/>
</dbReference>
<feature type="domain" description="Phosphatase tensin-type" evidence="22">
    <location>
        <begin position="14"/>
        <end position="186"/>
    </location>
</feature>
<dbReference type="GO" id="GO:0046856">
    <property type="term" value="P:phosphatidylinositol dephosphorylation"/>
    <property type="evidence" value="ECO:0007669"/>
    <property type="project" value="TreeGrafter"/>
</dbReference>
<evidence type="ECO:0000256" key="4">
    <source>
        <dbReference type="ARBA" id="ARBA00013064"/>
    </source>
</evidence>
<feature type="compositionally biased region" description="Low complexity" evidence="20">
    <location>
        <begin position="433"/>
        <end position="443"/>
    </location>
</feature>
<evidence type="ECO:0000256" key="7">
    <source>
        <dbReference type="ARBA" id="ARBA00022801"/>
    </source>
</evidence>
<dbReference type="PROSITE" id="PS51181">
    <property type="entry name" value="PPASE_TENSIN"/>
    <property type="match status" value="1"/>
</dbReference>
<evidence type="ECO:0000256" key="8">
    <source>
        <dbReference type="ARBA" id="ARBA00022912"/>
    </source>
</evidence>
<dbReference type="GO" id="GO:0004722">
    <property type="term" value="F:protein serine/threonine phosphatase activity"/>
    <property type="evidence" value="ECO:0007669"/>
    <property type="project" value="UniProtKB-EC"/>
</dbReference>
<feature type="region of interest" description="Disordered" evidence="20">
    <location>
        <begin position="312"/>
        <end position="348"/>
    </location>
</feature>
<evidence type="ECO:0000256" key="9">
    <source>
        <dbReference type="ARBA" id="ARBA00023098"/>
    </source>
</evidence>
<evidence type="ECO:0000313" key="25">
    <source>
        <dbReference type="Proteomes" id="UP000094527"/>
    </source>
</evidence>
<dbReference type="GO" id="GO:0048870">
    <property type="term" value="P:cell motility"/>
    <property type="evidence" value="ECO:0007669"/>
    <property type="project" value="TreeGrafter"/>
</dbReference>
<comment type="catalytic activity">
    <reaction evidence="19">
        <text>O-phospho-L-tyrosyl-[protein] + H2O = L-tyrosyl-[protein] + phosphate</text>
        <dbReference type="Rhea" id="RHEA:10684"/>
        <dbReference type="Rhea" id="RHEA-COMP:10136"/>
        <dbReference type="Rhea" id="RHEA-COMP:20101"/>
        <dbReference type="ChEBI" id="CHEBI:15377"/>
        <dbReference type="ChEBI" id="CHEBI:43474"/>
        <dbReference type="ChEBI" id="CHEBI:46858"/>
        <dbReference type="ChEBI" id="CHEBI:61978"/>
        <dbReference type="EC" id="3.1.3.48"/>
    </reaction>
    <physiologicalReaction direction="left-to-right" evidence="19">
        <dbReference type="Rhea" id="RHEA:10685"/>
    </physiologicalReaction>
</comment>
<dbReference type="InterPro" id="IPR014020">
    <property type="entry name" value="Tensin_C2-dom"/>
</dbReference>
<evidence type="ECO:0000256" key="1">
    <source>
        <dbReference type="ARBA" id="ARBA00004496"/>
    </source>
</evidence>
<evidence type="ECO:0000256" key="20">
    <source>
        <dbReference type="SAM" id="MobiDB-lite"/>
    </source>
</evidence>
<feature type="domain" description="Tyrosine specific protein phosphatases" evidence="21">
    <location>
        <begin position="103"/>
        <end position="174"/>
    </location>
</feature>
<keyword evidence="7" id="KW-0378">Hydrolase</keyword>
<dbReference type="GO" id="GO:0005886">
    <property type="term" value="C:plasma membrane"/>
    <property type="evidence" value="ECO:0007669"/>
    <property type="project" value="TreeGrafter"/>
</dbReference>
<evidence type="ECO:0000259" key="21">
    <source>
        <dbReference type="PROSITE" id="PS50056"/>
    </source>
</evidence>
<dbReference type="EMBL" id="LJIJ01001871">
    <property type="protein sequence ID" value="ODM90639.1"/>
    <property type="molecule type" value="Genomic_DNA"/>
</dbReference>
<protein>
    <recommendedName>
        <fullName evidence="12">Phosphatidylinositol 3,4,5-trisphosphate 3-phosphatase and dual-specificity protein phosphatase PTEN</fullName>
        <ecNumber evidence="5">3.1.3.16</ecNumber>
        <ecNumber evidence="4">3.1.3.48</ecNumber>
        <ecNumber evidence="3">3.1.3.67</ecNumber>
    </recommendedName>
    <alternativeName>
        <fullName evidence="16">Inositol polyphosphate 3-phosphatase</fullName>
    </alternativeName>
</protein>
<evidence type="ECO:0000256" key="16">
    <source>
        <dbReference type="ARBA" id="ARBA00044309"/>
    </source>
</evidence>
<comment type="catalytic activity">
    <reaction evidence="13">
        <text>1D-myo-inositol 1,3,4,5-tetrakisphosphate + H2O = 1D-myo-inositol 1,4,5-trisphosphate + phosphate</text>
        <dbReference type="Rhea" id="RHEA:77155"/>
        <dbReference type="ChEBI" id="CHEBI:15377"/>
        <dbReference type="ChEBI" id="CHEBI:43474"/>
        <dbReference type="ChEBI" id="CHEBI:57895"/>
        <dbReference type="ChEBI" id="CHEBI:203600"/>
    </reaction>
    <physiologicalReaction direction="left-to-right" evidence="13">
        <dbReference type="Rhea" id="RHEA:77156"/>
    </physiologicalReaction>
</comment>
<keyword evidence="6" id="KW-0963">Cytoplasm</keyword>
<comment type="catalytic activity">
    <reaction evidence="17">
        <text>O-phospho-L-seryl-[protein] + H2O = L-seryl-[protein] + phosphate</text>
        <dbReference type="Rhea" id="RHEA:20629"/>
        <dbReference type="Rhea" id="RHEA-COMP:9863"/>
        <dbReference type="Rhea" id="RHEA-COMP:11604"/>
        <dbReference type="ChEBI" id="CHEBI:15377"/>
        <dbReference type="ChEBI" id="CHEBI:29999"/>
        <dbReference type="ChEBI" id="CHEBI:43474"/>
        <dbReference type="ChEBI" id="CHEBI:83421"/>
        <dbReference type="EC" id="3.1.3.16"/>
    </reaction>
    <physiologicalReaction direction="left-to-right" evidence="17">
        <dbReference type="Rhea" id="RHEA:20630"/>
    </physiologicalReaction>
</comment>
<dbReference type="SUPFAM" id="SSF49562">
    <property type="entry name" value="C2 domain (Calcium/lipid-binding domain, CaLB)"/>
    <property type="match status" value="1"/>
</dbReference>
<dbReference type="InterPro" id="IPR000387">
    <property type="entry name" value="Tyr_Pase_dom"/>
</dbReference>
<evidence type="ECO:0000256" key="5">
    <source>
        <dbReference type="ARBA" id="ARBA00013081"/>
    </source>
</evidence>
<evidence type="ECO:0000313" key="24">
    <source>
        <dbReference type="EMBL" id="ODM90639.1"/>
    </source>
</evidence>
<dbReference type="Proteomes" id="UP000094527">
    <property type="component" value="Unassembled WGS sequence"/>
</dbReference>
<dbReference type="GO" id="GO:0043491">
    <property type="term" value="P:phosphatidylinositol 3-kinase/protein kinase B signal transduction"/>
    <property type="evidence" value="ECO:0007669"/>
    <property type="project" value="TreeGrafter"/>
</dbReference>
<comment type="catalytic activity">
    <reaction evidence="10">
        <text>1,2-dihexadecanoyl-sn-glycero-3-phospho-(1D-myo-inositol-3,4,5-trisphosphate) + H2O = 1,2-dihexadecanoyl-sn-glycero-3-phospho-(1D-myo-inositol-4,5-bisphosphate) + phosphate</text>
        <dbReference type="Rhea" id="RHEA:43560"/>
        <dbReference type="ChEBI" id="CHEBI:15377"/>
        <dbReference type="ChEBI" id="CHEBI:43474"/>
        <dbReference type="ChEBI" id="CHEBI:83420"/>
        <dbReference type="ChEBI" id="CHEBI:83423"/>
    </reaction>
    <physiologicalReaction direction="left-to-right" evidence="10">
        <dbReference type="Rhea" id="RHEA:43561"/>
    </physiologicalReaction>
</comment>
<dbReference type="GO" id="GO:0051896">
    <property type="term" value="P:regulation of phosphatidylinositol 3-kinase/protein kinase B signal transduction"/>
    <property type="evidence" value="ECO:0007669"/>
    <property type="project" value="TreeGrafter"/>
</dbReference>
<evidence type="ECO:0000256" key="17">
    <source>
        <dbReference type="ARBA" id="ARBA00047986"/>
    </source>
</evidence>
<evidence type="ECO:0000256" key="13">
    <source>
        <dbReference type="ARBA" id="ARBA00043734"/>
    </source>
</evidence>
<evidence type="ECO:0000256" key="2">
    <source>
        <dbReference type="ARBA" id="ARBA00007881"/>
    </source>
</evidence>
<dbReference type="GO" id="GO:0004725">
    <property type="term" value="F:protein tyrosine phosphatase activity"/>
    <property type="evidence" value="ECO:0007669"/>
    <property type="project" value="UniProtKB-EC"/>
</dbReference>
<evidence type="ECO:0000256" key="12">
    <source>
        <dbReference type="ARBA" id="ARBA00034338"/>
    </source>
</evidence>
<comment type="caution">
    <text evidence="24">The sequence shown here is derived from an EMBL/GenBank/DDBJ whole genome shotgun (WGS) entry which is preliminary data.</text>
</comment>
<evidence type="ECO:0000256" key="6">
    <source>
        <dbReference type="ARBA" id="ARBA00022490"/>
    </source>
</evidence>
<dbReference type="EC" id="3.1.3.48" evidence="4"/>
<dbReference type="InterPro" id="IPR029021">
    <property type="entry name" value="Prot-tyrosine_phosphatase-like"/>
</dbReference>
<dbReference type="GO" id="GO:0042995">
    <property type="term" value="C:cell projection"/>
    <property type="evidence" value="ECO:0007669"/>
    <property type="project" value="UniProtKB-ARBA"/>
</dbReference>
<feature type="compositionally biased region" description="Polar residues" evidence="20">
    <location>
        <begin position="365"/>
        <end position="376"/>
    </location>
</feature>
<comment type="similarity">
    <text evidence="2">Belongs to the PTEN phosphatase protein family.</text>
</comment>
<keyword evidence="8" id="KW-0904">Protein phosphatase</keyword>
<dbReference type="PANTHER" id="PTHR12305">
    <property type="entry name" value="PHOSPHATASE WITH HOMOLOGY TO TENSIN"/>
    <property type="match status" value="1"/>
</dbReference>
<dbReference type="OMA" id="XHLLSER"/>
<feature type="compositionally biased region" description="Polar residues" evidence="20">
    <location>
        <begin position="387"/>
        <end position="397"/>
    </location>
</feature>
<evidence type="ECO:0000256" key="15">
    <source>
        <dbReference type="ARBA" id="ARBA00043762"/>
    </source>
</evidence>
<evidence type="ECO:0000259" key="22">
    <source>
        <dbReference type="PROSITE" id="PS51181"/>
    </source>
</evidence>
<dbReference type="GO" id="GO:0005634">
    <property type="term" value="C:nucleus"/>
    <property type="evidence" value="ECO:0007669"/>
    <property type="project" value="TreeGrafter"/>
</dbReference>
<dbReference type="InterPro" id="IPR051281">
    <property type="entry name" value="Dual-spec_lipid-protein_phosph"/>
</dbReference>
<keyword evidence="25" id="KW-1185">Reference proteome</keyword>
<dbReference type="FunFam" id="3.90.190.10:FF:000029">
    <property type="entry name" value="Phosphatidylinositol 3,4,5-trisphosphate 3-phosphatase and dual-specificity protein phosphatase PTEN"/>
    <property type="match status" value="1"/>
</dbReference>
<dbReference type="Pfam" id="PF10409">
    <property type="entry name" value="PTEN_C2"/>
    <property type="match status" value="1"/>
</dbReference>
<comment type="catalytic activity">
    <reaction evidence="14">
        <text>a 1,2-diacyl-sn-glycero-3-phospho-(1D-myo-inositol-3,4,5-trisphosphate) + H2O = a 1,2-diacyl-sn-glycero-3-phospho-(1D-myo-inositol-4,5-bisphosphate) + phosphate</text>
        <dbReference type="Rhea" id="RHEA:25017"/>
        <dbReference type="ChEBI" id="CHEBI:15377"/>
        <dbReference type="ChEBI" id="CHEBI:43474"/>
        <dbReference type="ChEBI" id="CHEBI:57836"/>
        <dbReference type="ChEBI" id="CHEBI:58456"/>
        <dbReference type="EC" id="3.1.3.67"/>
    </reaction>
    <physiologicalReaction direction="left-to-right" evidence="14">
        <dbReference type="Rhea" id="RHEA:25018"/>
    </physiologicalReaction>
</comment>
<comment type="subcellular location">
    <subcellularLocation>
        <location evidence="1">Cytoplasm</location>
    </subcellularLocation>
</comment>
<feature type="compositionally biased region" description="Polar residues" evidence="20">
    <location>
        <begin position="328"/>
        <end position="348"/>
    </location>
</feature>
<dbReference type="EC" id="3.1.3.67" evidence="3"/>
<dbReference type="PANTHER" id="PTHR12305:SF81">
    <property type="entry name" value="PHOSPHATIDYLINOSITOL 3,4,5-TRISPHOSPHATE 3-PHOSPHATASE AND DUAL-SPECIFICITY PROTEIN PHOSPHATASE PTEN"/>
    <property type="match status" value="1"/>
</dbReference>
<dbReference type="GO" id="GO:0005829">
    <property type="term" value="C:cytosol"/>
    <property type="evidence" value="ECO:0007669"/>
    <property type="project" value="TreeGrafter"/>
</dbReference>
<dbReference type="GO" id="GO:0050793">
    <property type="term" value="P:regulation of developmental process"/>
    <property type="evidence" value="ECO:0007669"/>
    <property type="project" value="UniProtKB-ARBA"/>
</dbReference>
<reference evidence="24 25" key="1">
    <citation type="journal article" date="2016" name="Genome Biol. Evol.">
        <title>Gene Family Evolution Reflects Adaptation to Soil Environmental Stressors in the Genome of the Collembolan Orchesella cincta.</title>
        <authorList>
            <person name="Faddeeva-Vakhrusheva A."/>
            <person name="Derks M.F."/>
            <person name="Anvar S.Y."/>
            <person name="Agamennone V."/>
            <person name="Suring W."/>
            <person name="Smit S."/>
            <person name="van Straalen N.M."/>
            <person name="Roelofs D."/>
        </authorList>
    </citation>
    <scope>NUCLEOTIDE SEQUENCE [LARGE SCALE GENOMIC DNA]</scope>
    <source>
        <tissue evidence="24">Mixed pool</tissue>
    </source>
</reference>
<feature type="compositionally biased region" description="Basic and acidic residues" evidence="20">
    <location>
        <begin position="377"/>
        <end position="386"/>
    </location>
</feature>
<dbReference type="EC" id="3.1.3.16" evidence="5"/>
<evidence type="ECO:0000256" key="18">
    <source>
        <dbReference type="ARBA" id="ARBA00048832"/>
    </source>
</evidence>
<evidence type="ECO:0000256" key="14">
    <source>
        <dbReference type="ARBA" id="ARBA00043760"/>
    </source>
</evidence>
<dbReference type="PROSITE" id="PS00383">
    <property type="entry name" value="TYR_PHOSPHATASE_1"/>
    <property type="match status" value="1"/>
</dbReference>
<feature type="compositionally biased region" description="Polar residues" evidence="20">
    <location>
        <begin position="312"/>
        <end position="321"/>
    </location>
</feature>
<name>A0A1D2MCG7_ORCCI</name>
<proteinExistence type="inferred from homology"/>
<dbReference type="CDD" id="cd14509">
    <property type="entry name" value="PTP_PTEN"/>
    <property type="match status" value="1"/>
</dbReference>
<sequence length="469" mass="52627">MTTVIKKMVSKNHCRMQQDGFDLDLSYILDNLIAMGYPADKLEGMYRNNIEDVSQFLELKHSAHYKIYNLCEERTYNASKFKTGIVVKYPFVDHDPPPMKIIPVFCEDVHEWLNRDANNVAAVHCKAGKGRTGLMICCYLLHSGQCKTAKEALEFYASKRTHDGNGVTIPSQQRYVGYYEYLLRASSDVKYWPRPVNLTMIRLEGNLMKHSNIVFRLTLTSPEIIYTSSSIKWKKCSGKKFSTGSTSSTSTYSHQRQPSYFNIELEDGLMLIGDVKLEIFSRPVKILRKLELCHGWFNTFFVNMESTLPLQNRQPQAQPVHSSHHRLQSCSGSSSKQDNLGSDNSSSVKAKFTKIEQEKLGKPSCTKSIDQAMTKDTSLKPVDRDSPSSSLKNSPKQHYTIIFSKDSLDKANKGKVGKAFSGDFAVHLILTDPSLTSGDSDSSTSRRHHSHNQSGGGDGGDTADLEDGC</sequence>
<dbReference type="PROSITE" id="PS50056">
    <property type="entry name" value="TYR_PHOSPHATASE_2"/>
    <property type="match status" value="1"/>
</dbReference>
<dbReference type="AlphaFoldDB" id="A0A1D2MCG7"/>
<keyword evidence="9" id="KW-0443">Lipid metabolism</keyword>